<evidence type="ECO:0000256" key="2">
    <source>
        <dbReference type="ARBA" id="ARBA00022527"/>
    </source>
</evidence>
<dbReference type="InterPro" id="IPR011009">
    <property type="entry name" value="Kinase-like_dom_sf"/>
</dbReference>
<dbReference type="InterPro" id="IPR008271">
    <property type="entry name" value="Ser/Thr_kinase_AS"/>
</dbReference>
<name>A0A914DIL1_9BILA</name>
<dbReference type="WBParaSite" id="ACRNAN_scaffold2846.g13274.t1">
    <property type="protein sequence ID" value="ACRNAN_scaffold2846.g13274.t1"/>
    <property type="gene ID" value="ACRNAN_scaffold2846.g13274"/>
</dbReference>
<dbReference type="FunFam" id="1.10.510.10:FF:000533">
    <property type="entry name" value="cyclin-dependent kinase 10"/>
    <property type="match status" value="1"/>
</dbReference>
<evidence type="ECO:0000259" key="9">
    <source>
        <dbReference type="PROSITE" id="PS50011"/>
    </source>
</evidence>
<dbReference type="GO" id="GO:0004674">
    <property type="term" value="F:protein serine/threonine kinase activity"/>
    <property type="evidence" value="ECO:0007669"/>
    <property type="project" value="UniProtKB-KW"/>
</dbReference>
<feature type="binding site" evidence="7">
    <location>
        <position position="51"/>
    </location>
    <ligand>
        <name>ATP</name>
        <dbReference type="ChEBI" id="CHEBI:30616"/>
    </ligand>
</feature>
<comment type="similarity">
    <text evidence="1">Belongs to the protein kinase superfamily. CMGC Ser/Thr protein kinase family. CDC2/CDKX subfamily.</text>
</comment>
<keyword evidence="3" id="KW-0808">Transferase</keyword>
<reference evidence="11" key="1">
    <citation type="submission" date="2022-11" db="UniProtKB">
        <authorList>
            <consortium name="WormBaseParasite"/>
        </authorList>
    </citation>
    <scope>IDENTIFICATION</scope>
</reference>
<evidence type="ECO:0000256" key="1">
    <source>
        <dbReference type="ARBA" id="ARBA00006485"/>
    </source>
</evidence>
<protein>
    <submittedName>
        <fullName evidence="11">Protein kinase domain-containing protein</fullName>
    </submittedName>
</protein>
<dbReference type="SUPFAM" id="SSF56112">
    <property type="entry name" value="Protein kinase-like (PK-like)"/>
    <property type="match status" value="1"/>
</dbReference>
<organism evidence="10 11">
    <name type="scientific">Acrobeloides nanus</name>
    <dbReference type="NCBI Taxonomy" id="290746"/>
    <lineage>
        <taxon>Eukaryota</taxon>
        <taxon>Metazoa</taxon>
        <taxon>Ecdysozoa</taxon>
        <taxon>Nematoda</taxon>
        <taxon>Chromadorea</taxon>
        <taxon>Rhabditida</taxon>
        <taxon>Tylenchina</taxon>
        <taxon>Cephalobomorpha</taxon>
        <taxon>Cephaloboidea</taxon>
        <taxon>Cephalobidae</taxon>
        <taxon>Acrobeloides</taxon>
    </lineage>
</organism>
<dbReference type="PROSITE" id="PS00107">
    <property type="entry name" value="PROTEIN_KINASE_ATP"/>
    <property type="match status" value="1"/>
</dbReference>
<dbReference type="Proteomes" id="UP000887540">
    <property type="component" value="Unplaced"/>
</dbReference>
<keyword evidence="2 8" id="KW-0723">Serine/threonine-protein kinase</keyword>
<evidence type="ECO:0000256" key="3">
    <source>
        <dbReference type="ARBA" id="ARBA00022679"/>
    </source>
</evidence>
<keyword evidence="10" id="KW-1185">Reference proteome</keyword>
<dbReference type="InterPro" id="IPR050108">
    <property type="entry name" value="CDK"/>
</dbReference>
<dbReference type="Pfam" id="PF00069">
    <property type="entry name" value="Pkinase"/>
    <property type="match status" value="1"/>
</dbReference>
<dbReference type="GO" id="GO:0005634">
    <property type="term" value="C:nucleus"/>
    <property type="evidence" value="ECO:0007669"/>
    <property type="project" value="TreeGrafter"/>
</dbReference>
<feature type="domain" description="Protein kinase" evidence="9">
    <location>
        <begin position="22"/>
        <end position="302"/>
    </location>
</feature>
<evidence type="ECO:0000256" key="5">
    <source>
        <dbReference type="ARBA" id="ARBA00022777"/>
    </source>
</evidence>
<dbReference type="InterPro" id="IPR000719">
    <property type="entry name" value="Prot_kinase_dom"/>
</dbReference>
<evidence type="ECO:0000256" key="7">
    <source>
        <dbReference type="PROSITE-ProRule" id="PRU10141"/>
    </source>
</evidence>
<dbReference type="PROSITE" id="PS50011">
    <property type="entry name" value="PROTEIN_KINASE_DOM"/>
    <property type="match status" value="1"/>
</dbReference>
<dbReference type="InterPro" id="IPR017441">
    <property type="entry name" value="Protein_kinase_ATP_BS"/>
</dbReference>
<accession>A0A914DIL1</accession>
<dbReference type="GO" id="GO:0005524">
    <property type="term" value="F:ATP binding"/>
    <property type="evidence" value="ECO:0007669"/>
    <property type="project" value="UniProtKB-UniRule"/>
</dbReference>
<dbReference type="Gene3D" id="3.30.200.20">
    <property type="entry name" value="Phosphorylase Kinase, domain 1"/>
    <property type="match status" value="1"/>
</dbReference>
<evidence type="ECO:0000256" key="8">
    <source>
        <dbReference type="RuleBase" id="RU000304"/>
    </source>
</evidence>
<sequence length="337" mass="38807">MKKHAISLDEIGYGACRSVDEFEKVKRLGEGTYGVVYEGIDKKSKERVALKKIRVEKEIDPLSLATFREIHTLMKAKHRNIVKLKEMAVGRSIGKIYLVMEFCQQDLGNLMDHMKLPFTEPQIKCLVLQLFEGLKYLHERFIIHRDLKVSNLLLTDEGILKIADFGLTRGFGEPAMKMTPRVVTLWYRPPELLFGDERQTPALDMWAAGCILGELIKHEPLLPGKDEIHQIRLIVNLLGTPNKTIWPDMKELEFELKEQSFNRLRSVFPNLSEECLALLKRLLAYDPKRRISAVECMNHEYFSKPPHACEPSLMPSLKSLTRSSRTRSSTIDLDFEV</sequence>
<keyword evidence="5" id="KW-0418">Kinase</keyword>
<dbReference type="GO" id="GO:0007346">
    <property type="term" value="P:regulation of mitotic cell cycle"/>
    <property type="evidence" value="ECO:0007669"/>
    <property type="project" value="TreeGrafter"/>
</dbReference>
<dbReference type="SMART" id="SM00220">
    <property type="entry name" value="S_TKc"/>
    <property type="match status" value="1"/>
</dbReference>
<keyword evidence="6 7" id="KW-0067">ATP-binding</keyword>
<dbReference type="PANTHER" id="PTHR24056:SF508">
    <property type="entry name" value="CYCLIN-DEPENDENT KINASE 10"/>
    <property type="match status" value="1"/>
</dbReference>
<dbReference type="PANTHER" id="PTHR24056">
    <property type="entry name" value="CELL DIVISION PROTEIN KINASE"/>
    <property type="match status" value="1"/>
</dbReference>
<dbReference type="Gene3D" id="1.10.510.10">
    <property type="entry name" value="Transferase(Phosphotransferase) domain 1"/>
    <property type="match status" value="1"/>
</dbReference>
<evidence type="ECO:0000313" key="11">
    <source>
        <dbReference type="WBParaSite" id="ACRNAN_scaffold2846.g13274.t1"/>
    </source>
</evidence>
<dbReference type="AlphaFoldDB" id="A0A914DIL1"/>
<proteinExistence type="inferred from homology"/>
<keyword evidence="4 7" id="KW-0547">Nucleotide-binding</keyword>
<evidence type="ECO:0000256" key="6">
    <source>
        <dbReference type="ARBA" id="ARBA00022840"/>
    </source>
</evidence>
<dbReference type="PROSITE" id="PS00108">
    <property type="entry name" value="PROTEIN_KINASE_ST"/>
    <property type="match status" value="1"/>
</dbReference>
<evidence type="ECO:0000313" key="10">
    <source>
        <dbReference type="Proteomes" id="UP000887540"/>
    </source>
</evidence>
<evidence type="ECO:0000256" key="4">
    <source>
        <dbReference type="ARBA" id="ARBA00022741"/>
    </source>
</evidence>